<reference evidence="2 3" key="1">
    <citation type="submission" date="2018-05" db="EMBL/GenBank/DDBJ databases">
        <title>Genome sequences of two Antarctic strains of Pseudomonas prosekii: insights into adaptation to extreme conditions.</title>
        <authorList>
            <person name="Snopkova K."/>
            <person name="Dufkova K."/>
            <person name="Cejkova D."/>
            <person name="Sedlacek I."/>
            <person name="Smajs D."/>
        </authorList>
    </citation>
    <scope>NUCLEOTIDE SEQUENCE [LARGE SCALE GENOMIC DNA]</scope>
    <source>
        <strain evidence="2 3">P2673</strain>
    </source>
</reference>
<proteinExistence type="predicted"/>
<sequence>MLAKALDQSTSLLNVRPPSRASSAPTGFCVVAGFGVDQRSSTNGSELFAGIAQQISTCPASGTSAGGYG</sequence>
<evidence type="ECO:0000256" key="1">
    <source>
        <dbReference type="SAM" id="MobiDB-lite"/>
    </source>
</evidence>
<comment type="caution">
    <text evidence="2">The sequence shown here is derived from an EMBL/GenBank/DDBJ whole genome shotgun (WGS) entry which is preliminary data.</text>
</comment>
<organism evidence="2 3">
    <name type="scientific">Pseudomonas prosekii</name>
    <dbReference type="NCBI Taxonomy" id="1148509"/>
    <lineage>
        <taxon>Bacteria</taxon>
        <taxon>Pseudomonadati</taxon>
        <taxon>Pseudomonadota</taxon>
        <taxon>Gammaproteobacteria</taxon>
        <taxon>Pseudomonadales</taxon>
        <taxon>Pseudomonadaceae</taxon>
        <taxon>Pseudomonas</taxon>
    </lineage>
</organism>
<evidence type="ECO:0000313" key="2">
    <source>
        <dbReference type="EMBL" id="PWE43081.1"/>
    </source>
</evidence>
<name>A0A2U2D613_9PSED</name>
<dbReference type="Proteomes" id="UP000245056">
    <property type="component" value="Unassembled WGS sequence"/>
</dbReference>
<evidence type="ECO:0000313" key="3">
    <source>
        <dbReference type="Proteomes" id="UP000245056"/>
    </source>
</evidence>
<protein>
    <submittedName>
        <fullName evidence="2">Uncharacterized protein</fullName>
    </submittedName>
</protein>
<dbReference type="AlphaFoldDB" id="A0A2U2D613"/>
<dbReference type="EMBL" id="QFAW01000022">
    <property type="protein sequence ID" value="PWE43081.1"/>
    <property type="molecule type" value="Genomic_DNA"/>
</dbReference>
<accession>A0A2U2D613</accession>
<gene>
    <name evidence="2" type="ORF">C9I49_16980</name>
</gene>
<feature type="region of interest" description="Disordered" evidence="1">
    <location>
        <begin position="1"/>
        <end position="24"/>
    </location>
</feature>